<protein>
    <submittedName>
        <fullName evidence="2">DUF2800 domain-containing protein</fullName>
    </submittedName>
</protein>
<evidence type="ECO:0000256" key="1">
    <source>
        <dbReference type="SAM" id="MobiDB-lite"/>
    </source>
</evidence>
<dbReference type="EMBL" id="CP047593">
    <property type="protein sequence ID" value="QHI69854.1"/>
    <property type="molecule type" value="Genomic_DNA"/>
</dbReference>
<dbReference type="Proteomes" id="UP000464954">
    <property type="component" value="Chromosome"/>
</dbReference>
<dbReference type="Gene3D" id="3.90.320.10">
    <property type="match status" value="1"/>
</dbReference>
<organism evidence="2 3">
    <name type="scientific">Tichowtungia aerotolerans</name>
    <dbReference type="NCBI Taxonomy" id="2697043"/>
    <lineage>
        <taxon>Bacteria</taxon>
        <taxon>Pseudomonadati</taxon>
        <taxon>Kiritimatiellota</taxon>
        <taxon>Tichowtungiia</taxon>
        <taxon>Tichowtungiales</taxon>
        <taxon>Tichowtungiaceae</taxon>
        <taxon>Tichowtungia</taxon>
    </lineage>
</organism>
<accession>A0A6P1MBD5</accession>
<feature type="compositionally biased region" description="Basic and acidic residues" evidence="1">
    <location>
        <begin position="35"/>
        <end position="47"/>
    </location>
</feature>
<proteinExistence type="predicted"/>
<reference evidence="2 3" key="1">
    <citation type="submission" date="2020-01" db="EMBL/GenBank/DDBJ databases">
        <title>Ponticoccus aerotolerans gen. nov., sp. nov., an anaerobic bacterium and proposal of Ponticoccusceae fam. nov., Ponticoccusles ord. nov. and Ponticoccuse classis nov. in the phylum Kiritimatiellaeota.</title>
        <authorList>
            <person name="Zhou L.Y."/>
            <person name="Du Z.J."/>
        </authorList>
    </citation>
    <scope>NUCLEOTIDE SEQUENCE [LARGE SCALE GENOMIC DNA]</scope>
    <source>
        <strain evidence="2 3">S-5007</strain>
    </source>
</reference>
<dbReference type="InterPro" id="IPR011604">
    <property type="entry name" value="PDDEXK-like_dom_sf"/>
</dbReference>
<dbReference type="KEGG" id="taer:GT409_10455"/>
<dbReference type="AlphaFoldDB" id="A0A6P1MBD5"/>
<dbReference type="RefSeq" id="WP_160629036.1">
    <property type="nucleotide sequence ID" value="NZ_CP047593.1"/>
</dbReference>
<name>A0A6P1MBD5_9BACT</name>
<evidence type="ECO:0000313" key="3">
    <source>
        <dbReference type="Proteomes" id="UP000464954"/>
    </source>
</evidence>
<feature type="region of interest" description="Disordered" evidence="1">
    <location>
        <begin position="1"/>
        <end position="50"/>
    </location>
</feature>
<dbReference type="InterPro" id="IPR021229">
    <property type="entry name" value="DUF2800"/>
</dbReference>
<dbReference type="Pfam" id="PF10926">
    <property type="entry name" value="DUF2800"/>
    <property type="match status" value="1"/>
</dbReference>
<keyword evidence="3" id="KW-1185">Reference proteome</keyword>
<sequence length="356" mass="39398">MTNSIHAKHGPSSLKNKEICPHWQNRPGSSEAADEGTKMHEAAETGRLDNLNPEQIAQVRECLDAVDELQSEIPGAIRYSELQVDVCGLTFGTADVVLIGTNTATVIDYKMGRVPVDDAETNLQGWAYALGVFDLFGVDSVKVVFLQPRCDLRTEHTFTRSADYARMRDRVAAVIEKAEDPQSPHNPHPDNCQYCGGKALCPALTAKAMMVVEKLPERLDLPAVMDPQAIAEPDQMALALRLAPVLIEWVEAVKAHALEMVRNGQEIPGYQLKHRSGRRVIKQLESVWDIVHAEFELPLEQFLPACSISVTSLENAVKSIQQRGQRAKAVRKLNQLLTAEGLCTTDPDVTYLSKER</sequence>
<evidence type="ECO:0000313" key="2">
    <source>
        <dbReference type="EMBL" id="QHI69854.1"/>
    </source>
</evidence>
<gene>
    <name evidence="2" type="ORF">GT409_10455</name>
</gene>